<sequence>MNITVNGKPLEVSDSLTVHQLLEQFQLGLERIAVEHNRRILDAKEFATFILQEGDTLEIVRFVGGG</sequence>
<keyword evidence="2" id="KW-1185">Reference proteome</keyword>
<dbReference type="EMBL" id="JBDXSU010000007">
    <property type="protein sequence ID" value="MFB5190749.1"/>
    <property type="molecule type" value="Genomic_DNA"/>
</dbReference>
<dbReference type="InterPro" id="IPR016155">
    <property type="entry name" value="Mopterin_synth/thiamin_S_b"/>
</dbReference>
<comment type="caution">
    <text evidence="1">The sequence shown here is derived from an EMBL/GenBank/DDBJ whole genome shotgun (WGS) entry which is preliminary data.</text>
</comment>
<gene>
    <name evidence="1" type="primary">thiS</name>
    <name evidence="1" type="ORF">KKP3000_004235</name>
</gene>
<dbReference type="InterPro" id="IPR003749">
    <property type="entry name" value="ThiS/MoaD-like"/>
</dbReference>
<dbReference type="NCBIfam" id="TIGR01683">
    <property type="entry name" value="thiS"/>
    <property type="match status" value="1"/>
</dbReference>
<evidence type="ECO:0000313" key="2">
    <source>
        <dbReference type="Proteomes" id="UP001579974"/>
    </source>
</evidence>
<protein>
    <submittedName>
        <fullName evidence="1">Sulfur carrier protein ThiS</fullName>
    </submittedName>
</protein>
<reference evidence="1 2" key="1">
    <citation type="journal article" date="2024" name="Int. J. Mol. Sci.">
        <title>Exploration of Alicyclobacillus spp. Genome in Search of Antibiotic Resistance.</title>
        <authorList>
            <person name="Bucka-Kolendo J."/>
            <person name="Kiousi D.E."/>
            <person name="Dekowska A."/>
            <person name="Mikolajczuk-Szczyrba A."/>
            <person name="Karadedos D.M."/>
            <person name="Michael P."/>
            <person name="Galanis A."/>
            <person name="Sokolowska B."/>
        </authorList>
    </citation>
    <scope>NUCLEOTIDE SEQUENCE [LARGE SCALE GENOMIC DNA]</scope>
    <source>
        <strain evidence="1 2">KKP 3000</strain>
    </source>
</reference>
<proteinExistence type="predicted"/>
<dbReference type="Gene3D" id="3.10.20.30">
    <property type="match status" value="1"/>
</dbReference>
<dbReference type="Proteomes" id="UP001579974">
    <property type="component" value="Unassembled WGS sequence"/>
</dbReference>
<dbReference type="PANTHER" id="PTHR34472:SF1">
    <property type="entry name" value="SULFUR CARRIER PROTEIN THIS"/>
    <property type="match status" value="1"/>
</dbReference>
<evidence type="ECO:0000313" key="1">
    <source>
        <dbReference type="EMBL" id="MFB5190749.1"/>
    </source>
</evidence>
<dbReference type="Pfam" id="PF02597">
    <property type="entry name" value="ThiS"/>
    <property type="match status" value="1"/>
</dbReference>
<organism evidence="1 2">
    <name type="scientific">Alicyclobacillus fastidiosus</name>
    <dbReference type="NCBI Taxonomy" id="392011"/>
    <lineage>
        <taxon>Bacteria</taxon>
        <taxon>Bacillati</taxon>
        <taxon>Bacillota</taxon>
        <taxon>Bacilli</taxon>
        <taxon>Bacillales</taxon>
        <taxon>Alicyclobacillaceae</taxon>
        <taxon>Alicyclobacillus</taxon>
    </lineage>
</organism>
<dbReference type="RefSeq" id="WP_275474478.1">
    <property type="nucleotide sequence ID" value="NZ_CP162940.1"/>
</dbReference>
<name>A0ABV5AET0_9BACL</name>
<dbReference type="PANTHER" id="PTHR34472">
    <property type="entry name" value="SULFUR CARRIER PROTEIN THIS"/>
    <property type="match status" value="1"/>
</dbReference>
<dbReference type="CDD" id="cd00565">
    <property type="entry name" value="Ubl_ThiS"/>
    <property type="match status" value="1"/>
</dbReference>
<dbReference type="InterPro" id="IPR010035">
    <property type="entry name" value="Thi_S"/>
</dbReference>
<dbReference type="InterPro" id="IPR012675">
    <property type="entry name" value="Beta-grasp_dom_sf"/>
</dbReference>
<dbReference type="SUPFAM" id="SSF54285">
    <property type="entry name" value="MoaD/ThiS"/>
    <property type="match status" value="1"/>
</dbReference>
<accession>A0ABV5AET0</accession>